<comment type="caution">
    <text evidence="2">The sequence shown here is derived from an EMBL/GenBank/DDBJ whole genome shotgun (WGS) entry which is preliminary data.</text>
</comment>
<dbReference type="Pfam" id="PF05685">
    <property type="entry name" value="Uma2"/>
    <property type="match status" value="1"/>
</dbReference>
<sequence length="76" mass="9028">MQISIRYNYQDYLQLPEDKRYEIIEGDLFMVPSPDESHQRILANIFHALSHHVRQNKLGSVYFAPFDVLFSEEDIV</sequence>
<evidence type="ECO:0000259" key="1">
    <source>
        <dbReference type="Pfam" id="PF05685"/>
    </source>
</evidence>
<dbReference type="InterPro" id="IPR008538">
    <property type="entry name" value="Uma2"/>
</dbReference>
<gene>
    <name evidence="2" type="ORF">BROFUL_02839</name>
</gene>
<dbReference type="InterPro" id="IPR012296">
    <property type="entry name" value="Nuclease_put_TT1808"/>
</dbReference>
<evidence type="ECO:0000313" key="3">
    <source>
        <dbReference type="Proteomes" id="UP000034954"/>
    </source>
</evidence>
<dbReference type="InterPro" id="IPR011335">
    <property type="entry name" value="Restrct_endonuc-II-like"/>
</dbReference>
<feature type="domain" description="Putative restriction endonuclease" evidence="1">
    <location>
        <begin position="10"/>
        <end position="73"/>
    </location>
</feature>
<evidence type="ECO:0000313" key="2">
    <source>
        <dbReference type="EMBL" id="KKO18456.1"/>
    </source>
</evidence>
<protein>
    <recommendedName>
        <fullName evidence="1">Putative restriction endonuclease domain-containing protein</fullName>
    </recommendedName>
</protein>
<dbReference type="CDD" id="cd06260">
    <property type="entry name" value="DUF820-like"/>
    <property type="match status" value="1"/>
</dbReference>
<dbReference type="EMBL" id="LAQJ01000268">
    <property type="protein sequence ID" value="KKO18456.1"/>
    <property type="molecule type" value="Genomic_DNA"/>
</dbReference>
<proteinExistence type="predicted"/>
<accession>A0A0M2UTY8</accession>
<dbReference type="Proteomes" id="UP000034954">
    <property type="component" value="Unassembled WGS sequence"/>
</dbReference>
<reference evidence="2 3" key="1">
    <citation type="journal article" date="2013" name="BMC Microbiol.">
        <title>Identification of the type II cytochrome c maturation pathway in anammox bacteria by comparative genomics.</title>
        <authorList>
            <person name="Ferousi C."/>
            <person name="Speth D.R."/>
            <person name="Reimann J."/>
            <person name="Op den Camp H.J."/>
            <person name="Allen J.W."/>
            <person name="Keltjens J.T."/>
            <person name="Jetten M.S."/>
        </authorList>
    </citation>
    <scope>NUCLEOTIDE SEQUENCE [LARGE SCALE GENOMIC DNA]</scope>
    <source>
        <strain evidence="2">RU1</strain>
    </source>
</reference>
<organism evidence="2 3">
    <name type="scientific">Candidatus Brocadia fulgida</name>
    <dbReference type="NCBI Taxonomy" id="380242"/>
    <lineage>
        <taxon>Bacteria</taxon>
        <taxon>Pseudomonadati</taxon>
        <taxon>Planctomycetota</taxon>
        <taxon>Candidatus Brocadiia</taxon>
        <taxon>Candidatus Brocadiales</taxon>
        <taxon>Candidatus Brocadiaceae</taxon>
        <taxon>Candidatus Brocadia</taxon>
    </lineage>
</organism>
<name>A0A0M2UTY8_9BACT</name>
<keyword evidence="3" id="KW-1185">Reference proteome</keyword>
<dbReference type="Gene3D" id="3.90.1570.10">
    <property type="entry name" value="tt1808, chain A"/>
    <property type="match status" value="1"/>
</dbReference>
<dbReference type="AlphaFoldDB" id="A0A0M2UTY8"/>
<dbReference type="SUPFAM" id="SSF52980">
    <property type="entry name" value="Restriction endonuclease-like"/>
    <property type="match status" value="1"/>
</dbReference>